<comment type="caution">
    <text evidence="5">The sequence shown here is derived from an EMBL/GenBank/DDBJ whole genome shotgun (WGS) entry which is preliminary data.</text>
</comment>
<accession>A0ABR7IP36</accession>
<evidence type="ECO:0000259" key="4">
    <source>
        <dbReference type="PROSITE" id="PS51000"/>
    </source>
</evidence>
<dbReference type="InterPro" id="IPR018356">
    <property type="entry name" value="Tscrpt_reg_HTH_DeoR_CS"/>
</dbReference>
<protein>
    <submittedName>
        <fullName evidence="5">DeoR/GlpR transcriptional regulator</fullName>
    </submittedName>
</protein>
<evidence type="ECO:0000256" key="1">
    <source>
        <dbReference type="ARBA" id="ARBA00023015"/>
    </source>
</evidence>
<dbReference type="Gene3D" id="1.10.10.10">
    <property type="entry name" value="Winged helix-like DNA-binding domain superfamily/Winged helix DNA-binding domain"/>
    <property type="match status" value="1"/>
</dbReference>
<evidence type="ECO:0000256" key="2">
    <source>
        <dbReference type="ARBA" id="ARBA00023125"/>
    </source>
</evidence>
<dbReference type="InterPro" id="IPR036388">
    <property type="entry name" value="WH-like_DNA-bd_sf"/>
</dbReference>
<dbReference type="SMART" id="SM00420">
    <property type="entry name" value="HTH_DEOR"/>
    <property type="match status" value="1"/>
</dbReference>
<dbReference type="Proteomes" id="UP000649151">
    <property type="component" value="Unassembled WGS sequence"/>
</dbReference>
<keyword evidence="3" id="KW-0804">Transcription</keyword>
<gene>
    <name evidence="5" type="ORF">H8Z77_01190</name>
</gene>
<proteinExistence type="predicted"/>
<dbReference type="EMBL" id="JACOQK010000001">
    <property type="protein sequence ID" value="MBC5786642.1"/>
    <property type="molecule type" value="Genomic_DNA"/>
</dbReference>
<reference evidence="5 6" key="1">
    <citation type="submission" date="2020-08" db="EMBL/GenBank/DDBJ databases">
        <title>Genome public.</title>
        <authorList>
            <person name="Liu C."/>
            <person name="Sun Q."/>
        </authorList>
    </citation>
    <scope>NUCLEOTIDE SEQUENCE [LARGE SCALE GENOMIC DNA]</scope>
    <source>
        <strain evidence="5 6">NSJ-27</strain>
    </source>
</reference>
<keyword evidence="6" id="KW-1185">Reference proteome</keyword>
<feature type="domain" description="HTH deoR-type" evidence="4">
    <location>
        <begin position="3"/>
        <end position="58"/>
    </location>
</feature>
<organism evidence="5 6">
    <name type="scientific">Clostridium facile</name>
    <dbReference type="NCBI Taxonomy" id="2763035"/>
    <lineage>
        <taxon>Bacteria</taxon>
        <taxon>Bacillati</taxon>
        <taxon>Bacillota</taxon>
        <taxon>Clostridia</taxon>
        <taxon>Eubacteriales</taxon>
        <taxon>Clostridiaceae</taxon>
        <taxon>Clostridium</taxon>
    </lineage>
</organism>
<name>A0ABR7IP36_9CLOT</name>
<dbReference type="SUPFAM" id="SSF46785">
    <property type="entry name" value="Winged helix' DNA-binding domain"/>
    <property type="match status" value="1"/>
</dbReference>
<dbReference type="PROSITE" id="PS00894">
    <property type="entry name" value="HTH_DEOR_1"/>
    <property type="match status" value="1"/>
</dbReference>
<dbReference type="Pfam" id="PF08220">
    <property type="entry name" value="HTH_DeoR"/>
    <property type="match status" value="1"/>
</dbReference>
<dbReference type="InterPro" id="IPR014036">
    <property type="entry name" value="DeoR-like_C"/>
</dbReference>
<dbReference type="InterPro" id="IPR037171">
    <property type="entry name" value="NagB/RpiA_transferase-like"/>
</dbReference>
<dbReference type="SUPFAM" id="SSF100950">
    <property type="entry name" value="NagB/RpiA/CoA transferase-like"/>
    <property type="match status" value="1"/>
</dbReference>
<dbReference type="Pfam" id="PF00455">
    <property type="entry name" value="DeoRC"/>
    <property type="match status" value="1"/>
</dbReference>
<dbReference type="PANTHER" id="PTHR30363">
    <property type="entry name" value="HTH-TYPE TRANSCRIPTIONAL REGULATOR SRLR-RELATED"/>
    <property type="match status" value="1"/>
</dbReference>
<dbReference type="PRINTS" id="PR00037">
    <property type="entry name" value="HTHLACR"/>
</dbReference>
<dbReference type="InterPro" id="IPR001034">
    <property type="entry name" value="DeoR_HTH"/>
</dbReference>
<dbReference type="InterPro" id="IPR050313">
    <property type="entry name" value="Carb_Metab_HTH_regulators"/>
</dbReference>
<keyword evidence="1" id="KW-0805">Transcription regulation</keyword>
<dbReference type="SMART" id="SM01134">
    <property type="entry name" value="DeoRC"/>
    <property type="match status" value="1"/>
</dbReference>
<evidence type="ECO:0000256" key="3">
    <source>
        <dbReference type="ARBA" id="ARBA00023163"/>
    </source>
</evidence>
<dbReference type="PROSITE" id="PS51000">
    <property type="entry name" value="HTH_DEOR_2"/>
    <property type="match status" value="1"/>
</dbReference>
<evidence type="ECO:0000313" key="5">
    <source>
        <dbReference type="EMBL" id="MBC5786642.1"/>
    </source>
</evidence>
<sequence>MVLTQRYRQILDYIQEKKAVTVQQLCELLYASPATIRRDLSTLEKCHLIRRVHGGAVLYESDSNEPAASIRQNKNIYGKRRIGELAATLVKDCSTVFLDCSSTVYYAASSLLHICGLTVITNGLNCALLLSQQTNWDIFFPSGKIEVQSGSTTGSDTIDDIFRFYANIAFISCTGLTLDGVTEATVGQSRYKDAMLDRAEIKVLLCDHTKFGNRFFSKTCDIKKLDYIITDQKPPQNYMEQFEQDGCQLIYPDPADDH</sequence>
<dbReference type="RefSeq" id="WP_186995904.1">
    <property type="nucleotide sequence ID" value="NZ_JACOQK010000001.1"/>
</dbReference>
<dbReference type="PANTHER" id="PTHR30363:SF44">
    <property type="entry name" value="AGA OPERON TRANSCRIPTIONAL REPRESSOR-RELATED"/>
    <property type="match status" value="1"/>
</dbReference>
<keyword evidence="2" id="KW-0238">DNA-binding</keyword>
<dbReference type="InterPro" id="IPR036390">
    <property type="entry name" value="WH_DNA-bd_sf"/>
</dbReference>
<evidence type="ECO:0000313" key="6">
    <source>
        <dbReference type="Proteomes" id="UP000649151"/>
    </source>
</evidence>